<organism evidence="4 5">
    <name type="scientific">Paeniroseomonas aquatica</name>
    <dbReference type="NCBI Taxonomy" id="373043"/>
    <lineage>
        <taxon>Bacteria</taxon>
        <taxon>Pseudomonadati</taxon>
        <taxon>Pseudomonadota</taxon>
        <taxon>Alphaproteobacteria</taxon>
        <taxon>Acetobacterales</taxon>
        <taxon>Acetobacteraceae</taxon>
        <taxon>Paeniroseomonas</taxon>
    </lineage>
</organism>
<accession>A0ABT8A982</accession>
<gene>
    <name evidence="4" type="ORF">QWZ14_17630</name>
</gene>
<evidence type="ECO:0000256" key="1">
    <source>
        <dbReference type="ARBA" id="ARBA00022676"/>
    </source>
</evidence>
<keyword evidence="2" id="KW-0808">Transferase</keyword>
<evidence type="ECO:0000313" key="5">
    <source>
        <dbReference type="Proteomes" id="UP001529369"/>
    </source>
</evidence>
<dbReference type="PANTHER" id="PTHR32282">
    <property type="entry name" value="BINDING PROTEIN TRANSPEPTIDASE, PUTATIVE-RELATED"/>
    <property type="match status" value="1"/>
</dbReference>
<dbReference type="InterPro" id="IPR012338">
    <property type="entry name" value="Beta-lactam/transpept-like"/>
</dbReference>
<protein>
    <submittedName>
        <fullName evidence="4">Penicillin-binding transpeptidase domain-containing protein</fullName>
    </submittedName>
</protein>
<feature type="non-terminal residue" evidence="4">
    <location>
        <position position="1"/>
    </location>
</feature>
<sequence>AAMRRMLEAVVARGRGRAAAVPGRVAAGKTGTTQDFRDAWFVGMLGQRVIGIWLGNDDARPMDDVRGGTLPARLFREVAEALP</sequence>
<evidence type="ECO:0000313" key="4">
    <source>
        <dbReference type="EMBL" id="MDN3566193.1"/>
    </source>
</evidence>
<dbReference type="Proteomes" id="UP001529369">
    <property type="component" value="Unassembled WGS sequence"/>
</dbReference>
<comment type="caution">
    <text evidence="4">The sequence shown here is derived from an EMBL/GenBank/DDBJ whole genome shotgun (WGS) entry which is preliminary data.</text>
</comment>
<dbReference type="RefSeq" id="WP_290318094.1">
    <property type="nucleotide sequence ID" value="NZ_JAUFPN010000167.1"/>
</dbReference>
<reference evidence="5" key="1">
    <citation type="journal article" date="2019" name="Int. J. Syst. Evol. Microbiol.">
        <title>The Global Catalogue of Microorganisms (GCM) 10K type strain sequencing project: providing services to taxonomists for standard genome sequencing and annotation.</title>
        <authorList>
            <consortium name="The Broad Institute Genomics Platform"/>
            <consortium name="The Broad Institute Genome Sequencing Center for Infectious Disease"/>
            <person name="Wu L."/>
            <person name="Ma J."/>
        </authorList>
    </citation>
    <scope>NUCLEOTIDE SEQUENCE [LARGE SCALE GENOMIC DNA]</scope>
    <source>
        <strain evidence="5">CECT 7131</strain>
    </source>
</reference>
<evidence type="ECO:0000259" key="3">
    <source>
        <dbReference type="Pfam" id="PF00905"/>
    </source>
</evidence>
<dbReference type="InterPro" id="IPR050396">
    <property type="entry name" value="Glycosyltr_51/Transpeptidase"/>
</dbReference>
<dbReference type="SUPFAM" id="SSF56601">
    <property type="entry name" value="beta-lactamase/transpeptidase-like"/>
    <property type="match status" value="1"/>
</dbReference>
<dbReference type="Pfam" id="PF00905">
    <property type="entry name" value="Transpeptidase"/>
    <property type="match status" value="1"/>
</dbReference>
<dbReference type="EMBL" id="JAUFPN010000167">
    <property type="protein sequence ID" value="MDN3566193.1"/>
    <property type="molecule type" value="Genomic_DNA"/>
</dbReference>
<feature type="domain" description="Penicillin-binding protein transpeptidase" evidence="3">
    <location>
        <begin position="3"/>
        <end position="46"/>
    </location>
</feature>
<dbReference type="InterPro" id="IPR001460">
    <property type="entry name" value="PCN-bd_Tpept"/>
</dbReference>
<dbReference type="PANTHER" id="PTHR32282:SF33">
    <property type="entry name" value="PEPTIDOGLYCAN GLYCOSYLTRANSFERASE"/>
    <property type="match status" value="1"/>
</dbReference>
<proteinExistence type="predicted"/>
<keyword evidence="5" id="KW-1185">Reference proteome</keyword>
<keyword evidence="1" id="KW-0328">Glycosyltransferase</keyword>
<evidence type="ECO:0000256" key="2">
    <source>
        <dbReference type="ARBA" id="ARBA00022679"/>
    </source>
</evidence>
<name>A0ABT8A982_9PROT</name>
<dbReference type="Gene3D" id="3.40.710.10">
    <property type="entry name" value="DD-peptidase/beta-lactamase superfamily"/>
    <property type="match status" value="1"/>
</dbReference>